<keyword evidence="3" id="KW-1185">Reference proteome</keyword>
<dbReference type="Proteomes" id="UP000053820">
    <property type="component" value="Unassembled WGS sequence"/>
</dbReference>
<dbReference type="InterPro" id="IPR033770">
    <property type="entry name" value="RRP44_S1"/>
</dbReference>
<evidence type="ECO:0000313" key="2">
    <source>
        <dbReference type="EMBL" id="KIJ61784.1"/>
    </source>
</evidence>
<dbReference type="AlphaFoldDB" id="A0A0C9V7Z7"/>
<gene>
    <name evidence="2" type="ORF">HYDPIDRAFT_115623</name>
</gene>
<reference evidence="2 3" key="1">
    <citation type="submission" date="2014-04" db="EMBL/GenBank/DDBJ databases">
        <title>Evolutionary Origins and Diversification of the Mycorrhizal Mutualists.</title>
        <authorList>
            <consortium name="DOE Joint Genome Institute"/>
            <consortium name="Mycorrhizal Genomics Consortium"/>
            <person name="Kohler A."/>
            <person name="Kuo A."/>
            <person name="Nagy L.G."/>
            <person name="Floudas D."/>
            <person name="Copeland A."/>
            <person name="Barry K.W."/>
            <person name="Cichocki N."/>
            <person name="Veneault-Fourrey C."/>
            <person name="LaButti K."/>
            <person name="Lindquist E.A."/>
            <person name="Lipzen A."/>
            <person name="Lundell T."/>
            <person name="Morin E."/>
            <person name="Murat C."/>
            <person name="Riley R."/>
            <person name="Ohm R."/>
            <person name="Sun H."/>
            <person name="Tunlid A."/>
            <person name="Henrissat B."/>
            <person name="Grigoriev I.V."/>
            <person name="Hibbett D.S."/>
            <person name="Martin F."/>
        </authorList>
    </citation>
    <scope>NUCLEOTIDE SEQUENCE [LARGE SCALE GENOMIC DNA]</scope>
    <source>
        <strain evidence="2 3">MD-312</strain>
    </source>
</reference>
<protein>
    <recommendedName>
        <fullName evidence="1">Exosome complex exonuclease RRP44 S1 domain-containing protein</fullName>
    </recommendedName>
</protein>
<organism evidence="2 3">
    <name type="scientific">Hydnomerulius pinastri MD-312</name>
    <dbReference type="NCBI Taxonomy" id="994086"/>
    <lineage>
        <taxon>Eukaryota</taxon>
        <taxon>Fungi</taxon>
        <taxon>Dikarya</taxon>
        <taxon>Basidiomycota</taxon>
        <taxon>Agaricomycotina</taxon>
        <taxon>Agaricomycetes</taxon>
        <taxon>Agaricomycetidae</taxon>
        <taxon>Boletales</taxon>
        <taxon>Boletales incertae sedis</taxon>
        <taxon>Leucogyrophana</taxon>
    </lineage>
</organism>
<accession>A0A0C9V7Z7</accession>
<dbReference type="HOGENOM" id="CLU_2886085_0_0_1"/>
<evidence type="ECO:0000259" key="1">
    <source>
        <dbReference type="Pfam" id="PF17215"/>
    </source>
</evidence>
<dbReference type="Pfam" id="PF17215">
    <property type="entry name" value="Rrp44_S1"/>
    <property type="match status" value="1"/>
</dbReference>
<dbReference type="InterPro" id="IPR012340">
    <property type="entry name" value="NA-bd_OB-fold"/>
</dbReference>
<dbReference type="OrthoDB" id="372421at2759"/>
<sequence length="63" mass="7061">MSNSTLRTTPHHPVSFSITSVSKDVTISVFDKVKVRIEVERDKNAQRGRVKMTLVSPVHSRGL</sequence>
<feature type="domain" description="Exosome complex exonuclease RRP44 S1" evidence="1">
    <location>
        <begin position="13"/>
        <end position="52"/>
    </location>
</feature>
<proteinExistence type="predicted"/>
<evidence type="ECO:0000313" key="3">
    <source>
        <dbReference type="Proteomes" id="UP000053820"/>
    </source>
</evidence>
<dbReference type="Gene3D" id="2.40.50.140">
    <property type="entry name" value="Nucleic acid-binding proteins"/>
    <property type="match status" value="1"/>
</dbReference>
<name>A0A0C9V7Z7_9AGAM</name>
<dbReference type="EMBL" id="KN839860">
    <property type="protein sequence ID" value="KIJ61784.1"/>
    <property type="molecule type" value="Genomic_DNA"/>
</dbReference>